<proteinExistence type="inferred from homology"/>
<dbReference type="InterPro" id="IPR036590">
    <property type="entry name" value="SRAP-like"/>
</dbReference>
<dbReference type="GO" id="GO:0016829">
    <property type="term" value="F:lyase activity"/>
    <property type="evidence" value="ECO:0007669"/>
    <property type="project" value="UniProtKB-KW"/>
</dbReference>
<dbReference type="GO" id="GO:0106300">
    <property type="term" value="P:protein-DNA covalent cross-linking repair"/>
    <property type="evidence" value="ECO:0007669"/>
    <property type="project" value="InterPro"/>
</dbReference>
<keyword evidence="2" id="KW-0645">Protease</keyword>
<evidence type="ECO:0000256" key="1">
    <source>
        <dbReference type="ARBA" id="ARBA00008136"/>
    </source>
</evidence>
<dbReference type="AlphaFoldDB" id="A0A6J7Q3R6"/>
<keyword evidence="6" id="KW-0238">DNA-binding</keyword>
<evidence type="ECO:0000313" key="8">
    <source>
        <dbReference type="EMBL" id="CAB4927583.1"/>
    </source>
</evidence>
<dbReference type="PANTHER" id="PTHR13604">
    <property type="entry name" value="DC12-RELATED"/>
    <property type="match status" value="1"/>
</dbReference>
<evidence type="ECO:0000256" key="2">
    <source>
        <dbReference type="ARBA" id="ARBA00022670"/>
    </source>
</evidence>
<reference evidence="9" key="1">
    <citation type="submission" date="2020-05" db="EMBL/GenBank/DDBJ databases">
        <authorList>
            <person name="Chiriac C."/>
            <person name="Salcher M."/>
            <person name="Ghai R."/>
            <person name="Kavagutti S V."/>
        </authorList>
    </citation>
    <scope>NUCLEOTIDE SEQUENCE</scope>
</reference>
<dbReference type="InterPro" id="IPR003738">
    <property type="entry name" value="SRAP"/>
</dbReference>
<keyword evidence="4" id="KW-0378">Hydrolase</keyword>
<dbReference type="Gene3D" id="3.90.1680.10">
    <property type="entry name" value="SOS response associated peptidase-like"/>
    <property type="match status" value="1"/>
</dbReference>
<dbReference type="GO" id="GO:0008233">
    <property type="term" value="F:peptidase activity"/>
    <property type="evidence" value="ECO:0007669"/>
    <property type="project" value="UniProtKB-KW"/>
</dbReference>
<comment type="similarity">
    <text evidence="1">Belongs to the SOS response-associated peptidase family.</text>
</comment>
<name>A0A6J7Q3R6_9ZZZZ</name>
<evidence type="ECO:0000256" key="5">
    <source>
        <dbReference type="ARBA" id="ARBA00023124"/>
    </source>
</evidence>
<dbReference type="PANTHER" id="PTHR13604:SF0">
    <property type="entry name" value="ABASIC SITE PROCESSING PROTEIN HMCES"/>
    <property type="match status" value="1"/>
</dbReference>
<gene>
    <name evidence="8" type="ORF">UFOPK3773_00052</name>
    <name evidence="9" type="ORF">UFOPK3992_01288</name>
</gene>
<evidence type="ECO:0000256" key="3">
    <source>
        <dbReference type="ARBA" id="ARBA00022763"/>
    </source>
</evidence>
<dbReference type="Pfam" id="PF02586">
    <property type="entry name" value="SRAP"/>
    <property type="match status" value="1"/>
</dbReference>
<evidence type="ECO:0000256" key="4">
    <source>
        <dbReference type="ARBA" id="ARBA00022801"/>
    </source>
</evidence>
<evidence type="ECO:0000256" key="6">
    <source>
        <dbReference type="ARBA" id="ARBA00023125"/>
    </source>
</evidence>
<dbReference type="EMBL" id="CAFBOZ010000187">
    <property type="protein sequence ID" value="CAB5012258.1"/>
    <property type="molecule type" value="Genomic_DNA"/>
</dbReference>
<keyword evidence="5" id="KW-0190">Covalent protein-DNA linkage</keyword>
<evidence type="ECO:0000256" key="7">
    <source>
        <dbReference type="ARBA" id="ARBA00023239"/>
    </source>
</evidence>
<organism evidence="9">
    <name type="scientific">freshwater metagenome</name>
    <dbReference type="NCBI Taxonomy" id="449393"/>
    <lineage>
        <taxon>unclassified sequences</taxon>
        <taxon>metagenomes</taxon>
        <taxon>ecological metagenomes</taxon>
    </lineage>
</organism>
<evidence type="ECO:0000313" key="9">
    <source>
        <dbReference type="EMBL" id="CAB5012258.1"/>
    </source>
</evidence>
<dbReference type="GO" id="GO:0003697">
    <property type="term" value="F:single-stranded DNA binding"/>
    <property type="evidence" value="ECO:0007669"/>
    <property type="project" value="InterPro"/>
</dbReference>
<accession>A0A6J7Q3R6</accession>
<dbReference type="SUPFAM" id="SSF143081">
    <property type="entry name" value="BB1717-like"/>
    <property type="match status" value="1"/>
</dbReference>
<protein>
    <submittedName>
        <fullName evidence="9">Unannotated protein</fullName>
    </submittedName>
</protein>
<sequence>MSRGAVELVEEFEVDDPAPPALPADYNVAPTKPVYAVLERLEHEAERSRRLAIVRWGLVPSWAKDPSVGSRMVNARLETAAEKPSFRSAYSRRRCIMPADGYYEWQVAQNADGSGKAPKQPWFIHAGDGHVLGMAGLYEVWRDRTRDNDDPAAWLWTATVLTAEATGELARIHHRTPLLVPRELRSQWLNPTNHDPSRLIPLLRRASEDLVATPVSTEVNSVRNNGPSLLTPVSIEAGE</sequence>
<keyword evidence="3" id="KW-0227">DNA damage</keyword>
<keyword evidence="7" id="KW-0456">Lyase</keyword>
<dbReference type="GO" id="GO:0006508">
    <property type="term" value="P:proteolysis"/>
    <property type="evidence" value="ECO:0007669"/>
    <property type="project" value="UniProtKB-KW"/>
</dbReference>
<dbReference type="EMBL" id="CAFBNF010000002">
    <property type="protein sequence ID" value="CAB4927583.1"/>
    <property type="molecule type" value="Genomic_DNA"/>
</dbReference>